<evidence type="ECO:0000256" key="1">
    <source>
        <dbReference type="ARBA" id="ARBA00022737"/>
    </source>
</evidence>
<dbReference type="SMART" id="SM00028">
    <property type="entry name" value="TPR"/>
    <property type="match status" value="4"/>
</dbReference>
<dbReference type="Gene3D" id="1.25.40.10">
    <property type="entry name" value="Tetratricopeptide repeat domain"/>
    <property type="match status" value="1"/>
</dbReference>
<proteinExistence type="predicted"/>
<name>A0A918HA33_9ACTN</name>
<dbReference type="Pfam" id="PF13432">
    <property type="entry name" value="TPR_16"/>
    <property type="match status" value="1"/>
</dbReference>
<dbReference type="GO" id="GO:0046813">
    <property type="term" value="P:receptor-mediated virion attachment to host cell"/>
    <property type="evidence" value="ECO:0007669"/>
    <property type="project" value="TreeGrafter"/>
</dbReference>
<evidence type="ECO:0008006" key="7">
    <source>
        <dbReference type="Google" id="ProtNLM"/>
    </source>
</evidence>
<dbReference type="Proteomes" id="UP000619486">
    <property type="component" value="Unassembled WGS sequence"/>
</dbReference>
<keyword evidence="4" id="KW-0472">Membrane</keyword>
<dbReference type="InterPro" id="IPR050498">
    <property type="entry name" value="Ycf3"/>
</dbReference>
<reference evidence="5" key="2">
    <citation type="submission" date="2020-09" db="EMBL/GenBank/DDBJ databases">
        <authorList>
            <person name="Sun Q."/>
            <person name="Ohkuma M."/>
        </authorList>
    </citation>
    <scope>NUCLEOTIDE SEQUENCE</scope>
    <source>
        <strain evidence="5">JCM 3172</strain>
    </source>
</reference>
<feature type="transmembrane region" description="Helical" evidence="4">
    <location>
        <begin position="327"/>
        <end position="346"/>
    </location>
</feature>
<dbReference type="InterPro" id="IPR019734">
    <property type="entry name" value="TPR_rpt"/>
</dbReference>
<organism evidence="5 6">
    <name type="scientific">Streptomyces purpureus</name>
    <dbReference type="NCBI Taxonomy" id="1951"/>
    <lineage>
        <taxon>Bacteria</taxon>
        <taxon>Bacillati</taxon>
        <taxon>Actinomycetota</taxon>
        <taxon>Actinomycetes</taxon>
        <taxon>Kitasatosporales</taxon>
        <taxon>Streptomycetaceae</taxon>
        <taxon>Streptomyces</taxon>
    </lineage>
</organism>
<dbReference type="AlphaFoldDB" id="A0A918HA33"/>
<accession>A0A918HA33</accession>
<sequence length="357" mass="38407">MSAALERADVLYDVGRHDQAAALLADHLATEPDDAAALVLLARCRLRLKDAPGALTTVDQALHADPERVSAWLVRTDVLLALRAYGQAEQAAYRAVQLAPHHWGGHLALGTAIDRGGVRARRPQAYEAARTAVTLAPEEDAAHFLVGITAQRMGDLKTAQRAYETALRLNPDSSEAHNNLSLIHMRRRWRPGSWTRAAEGFVESAALDLEDREARYNLETMAWGTAAGARWVALAGVVAATAGSAQLRRGADGSSVLMAEAVGALVLAGLWAAWALWMLRRVPPRLRRPMLLVARRCRPAIAMAVAVALLGLHSLLVVALPTLSASVVGPVGALLFWTVVITYWASRAALNRRAPKG</sequence>
<gene>
    <name evidence="5" type="ORF">GCM10014713_47190</name>
</gene>
<feature type="transmembrane region" description="Helical" evidence="4">
    <location>
        <begin position="300"/>
        <end position="321"/>
    </location>
</feature>
<keyword evidence="4" id="KW-0812">Transmembrane</keyword>
<evidence type="ECO:0000256" key="3">
    <source>
        <dbReference type="PROSITE-ProRule" id="PRU00339"/>
    </source>
</evidence>
<evidence type="ECO:0000313" key="5">
    <source>
        <dbReference type="EMBL" id="GGT47713.1"/>
    </source>
</evidence>
<keyword evidence="1" id="KW-0677">Repeat</keyword>
<dbReference type="SUPFAM" id="SSF48452">
    <property type="entry name" value="TPR-like"/>
    <property type="match status" value="1"/>
</dbReference>
<protein>
    <recommendedName>
        <fullName evidence="7">Tetratricopeptide repeat protein</fullName>
    </recommendedName>
</protein>
<keyword evidence="2 3" id="KW-0802">TPR repeat</keyword>
<dbReference type="InterPro" id="IPR011990">
    <property type="entry name" value="TPR-like_helical_dom_sf"/>
</dbReference>
<reference evidence="5" key="1">
    <citation type="journal article" date="2014" name="Int. J. Syst. Evol. Microbiol.">
        <title>Complete genome sequence of Corynebacterium casei LMG S-19264T (=DSM 44701T), isolated from a smear-ripened cheese.</title>
        <authorList>
            <consortium name="US DOE Joint Genome Institute (JGI-PGF)"/>
            <person name="Walter F."/>
            <person name="Albersmeier A."/>
            <person name="Kalinowski J."/>
            <person name="Ruckert C."/>
        </authorList>
    </citation>
    <scope>NUCLEOTIDE SEQUENCE</scope>
    <source>
        <strain evidence="5">JCM 3172</strain>
    </source>
</reference>
<dbReference type="RefSeq" id="WP_189203560.1">
    <property type="nucleotide sequence ID" value="NZ_BMQQ01000020.1"/>
</dbReference>
<evidence type="ECO:0000256" key="4">
    <source>
        <dbReference type="SAM" id="Phobius"/>
    </source>
</evidence>
<feature type="repeat" description="TPR" evidence="3">
    <location>
        <begin position="140"/>
        <end position="173"/>
    </location>
</feature>
<dbReference type="Pfam" id="PF14559">
    <property type="entry name" value="TPR_19"/>
    <property type="match status" value="1"/>
</dbReference>
<keyword evidence="4" id="KW-1133">Transmembrane helix</keyword>
<keyword evidence="6" id="KW-1185">Reference proteome</keyword>
<dbReference type="PANTHER" id="PTHR44858">
    <property type="entry name" value="TETRATRICOPEPTIDE REPEAT PROTEIN 6"/>
    <property type="match status" value="1"/>
</dbReference>
<feature type="transmembrane region" description="Helical" evidence="4">
    <location>
        <begin position="256"/>
        <end position="279"/>
    </location>
</feature>
<evidence type="ECO:0000313" key="6">
    <source>
        <dbReference type="Proteomes" id="UP000619486"/>
    </source>
</evidence>
<comment type="caution">
    <text evidence="5">The sequence shown here is derived from an EMBL/GenBank/DDBJ whole genome shotgun (WGS) entry which is preliminary data.</text>
</comment>
<dbReference type="EMBL" id="BMQQ01000020">
    <property type="protein sequence ID" value="GGT47713.1"/>
    <property type="molecule type" value="Genomic_DNA"/>
</dbReference>
<evidence type="ECO:0000256" key="2">
    <source>
        <dbReference type="ARBA" id="ARBA00022803"/>
    </source>
</evidence>
<dbReference type="PANTHER" id="PTHR44858:SF1">
    <property type="entry name" value="UDP-N-ACETYLGLUCOSAMINE--PEPTIDE N-ACETYLGLUCOSAMINYLTRANSFERASE SPINDLY-RELATED"/>
    <property type="match status" value="1"/>
</dbReference>
<dbReference type="PROSITE" id="PS50005">
    <property type="entry name" value="TPR"/>
    <property type="match status" value="1"/>
</dbReference>
<dbReference type="GO" id="GO:0009279">
    <property type="term" value="C:cell outer membrane"/>
    <property type="evidence" value="ECO:0007669"/>
    <property type="project" value="TreeGrafter"/>
</dbReference>